<evidence type="ECO:0000313" key="5">
    <source>
        <dbReference type="WBParaSite" id="ECPE_0000208901-mRNA-1"/>
    </source>
</evidence>
<feature type="region of interest" description="Disordered" evidence="1">
    <location>
        <begin position="931"/>
        <end position="972"/>
    </location>
</feature>
<dbReference type="AlphaFoldDB" id="A0A183A554"/>
<evidence type="ECO:0000313" key="3">
    <source>
        <dbReference type="EMBL" id="VDP65386.1"/>
    </source>
</evidence>
<name>A0A183A554_9TREM</name>
<feature type="compositionally biased region" description="Polar residues" evidence="1">
    <location>
        <begin position="939"/>
        <end position="970"/>
    </location>
</feature>
<sequence>MESQKRETSPRPALVNNSVFSTPSSLRQSPRDRSRSPQRTVHYDCEEKAMEESPVNRSLMNPHYRPLSASRTPTSTESRMTIHEFDHTMSNWSLAPSGMISAPLGRTSFRTPPLQVPRRFTSNTIESRRMVAPWTKAPPRPPMPKRAGSHDVDRLQSTTTTNRRSEMVYRPTEPARNQTIYEEQHLHKLNHNEPSEDTIKEQEIEDSLNTTVASNGGSPFDPRRGDDSGLTELERVWARKRMTKIRTVRQTILPEKHKSEHNNHLPVRDYDSPAELTTTGSEESKMRDHVETNGNDGFQNISRKSSSPLAILDLQNMSKLQTLKLTESSIQESNQRNTPSKGSTEFRKVSIEMSQTGAQEQETPPNIVPCQYSASIRPVVTGLRNEHMDHHGSLEKLQRPPISSTKSENVGCEIKGLMIKAVISHEETTVSTENITQTKEAISKDKTDIKQPTDRYSRSLEQRNFLSQEVSLKPTGETSKEPNSNIVAVSTEKMMTLTTHLQTAPDSRAVSMSKLTIALPDIQRPNSTAFNMNEIKIPRPMTTTAVTAPTSTTTTTGTTTTPTPVLMNPGTGRLSALTPMATIVESTTRTTTTTTASKTIKRSPPELMEKPKLHLSNGAIPNQTHVTDLQLIKPQPRPELSYSDGKMNLAVTDRLSASAGGNKVQTVWSSSQTKEPVFETMQRPPYPTLFDILHHCNILRVVLDPNIPSQSKQLGLHLGLSKFPLDDIQRASSIQRLQQQQQQSANTGSKDTLNSVGSESQYGPKGPKPRIRPREGSAFRAVEYRRLEDAPDIVTIERVDPDSPAAIEGGLTAGTLLLEINGKTLLPTADSDDLSTSSIGLLRLAVEQLQAASQAGRLGEAALVRITAARYHNRFGVENKVDTPERISLANRRFIIGKAMNDTELEDQILSWRKTPSSIISSDAASLRSSRRKSDVSLGRTSLASQSEAGTCTPINGSQSEPNSDTSRAQSVDAVGPKDGLVWFPASRVTFKPSPLTMERSTRMMRNAEAWS</sequence>
<evidence type="ECO:0000256" key="1">
    <source>
        <dbReference type="SAM" id="MobiDB-lite"/>
    </source>
</evidence>
<feature type="compositionally biased region" description="Basic and acidic residues" evidence="1">
    <location>
        <begin position="29"/>
        <end position="51"/>
    </location>
</feature>
<organism evidence="5">
    <name type="scientific">Echinostoma caproni</name>
    <dbReference type="NCBI Taxonomy" id="27848"/>
    <lineage>
        <taxon>Eukaryota</taxon>
        <taxon>Metazoa</taxon>
        <taxon>Spiralia</taxon>
        <taxon>Lophotrochozoa</taxon>
        <taxon>Platyhelminthes</taxon>
        <taxon>Trematoda</taxon>
        <taxon>Digenea</taxon>
        <taxon>Plagiorchiida</taxon>
        <taxon>Echinostomata</taxon>
        <taxon>Echinostomatoidea</taxon>
        <taxon>Echinostomatidae</taxon>
        <taxon>Echinostoma</taxon>
    </lineage>
</organism>
<feature type="region of interest" description="Disordered" evidence="1">
    <location>
        <begin position="254"/>
        <end position="303"/>
    </location>
</feature>
<reference evidence="3 4" key="2">
    <citation type="submission" date="2018-11" db="EMBL/GenBank/DDBJ databases">
        <authorList>
            <consortium name="Pathogen Informatics"/>
        </authorList>
    </citation>
    <scope>NUCLEOTIDE SEQUENCE [LARGE SCALE GENOMIC DNA]</scope>
    <source>
        <strain evidence="3 4">Egypt</strain>
    </source>
</reference>
<proteinExistence type="predicted"/>
<dbReference type="InterPro" id="IPR001478">
    <property type="entry name" value="PDZ"/>
</dbReference>
<feature type="region of interest" description="Disordered" evidence="1">
    <location>
        <begin position="134"/>
        <end position="170"/>
    </location>
</feature>
<protein>
    <submittedName>
        <fullName evidence="5">PDZ domain-containing protein</fullName>
    </submittedName>
</protein>
<dbReference type="EMBL" id="UZAN01039408">
    <property type="protein sequence ID" value="VDP65386.1"/>
    <property type="molecule type" value="Genomic_DNA"/>
</dbReference>
<keyword evidence="4" id="KW-1185">Reference proteome</keyword>
<reference evidence="5" key="1">
    <citation type="submission" date="2016-06" db="UniProtKB">
        <authorList>
            <consortium name="WormBaseParasite"/>
        </authorList>
    </citation>
    <scope>IDENTIFICATION</scope>
</reference>
<accession>A0A183A554</accession>
<dbReference type="SUPFAM" id="SSF50156">
    <property type="entry name" value="PDZ domain-like"/>
    <property type="match status" value="1"/>
</dbReference>
<feature type="compositionally biased region" description="Low complexity" evidence="1">
    <location>
        <begin position="734"/>
        <end position="745"/>
    </location>
</feature>
<feature type="domain" description="PDZ" evidence="2">
    <location>
        <begin position="794"/>
        <end position="825"/>
    </location>
</feature>
<evidence type="ECO:0000313" key="4">
    <source>
        <dbReference type="Proteomes" id="UP000272942"/>
    </source>
</evidence>
<feature type="compositionally biased region" description="Polar residues" evidence="1">
    <location>
        <begin position="746"/>
        <end position="761"/>
    </location>
</feature>
<dbReference type="CDD" id="cd00136">
    <property type="entry name" value="PDZ_canonical"/>
    <property type="match status" value="1"/>
</dbReference>
<evidence type="ECO:0000259" key="2">
    <source>
        <dbReference type="PROSITE" id="PS50106"/>
    </source>
</evidence>
<dbReference type="PROSITE" id="PS50106">
    <property type="entry name" value="PDZ"/>
    <property type="match status" value="1"/>
</dbReference>
<feature type="compositionally biased region" description="Basic and acidic residues" evidence="1">
    <location>
        <begin position="254"/>
        <end position="271"/>
    </location>
</feature>
<dbReference type="OrthoDB" id="6239986at2759"/>
<feature type="compositionally biased region" description="Polar residues" evidence="1">
    <location>
        <begin position="292"/>
        <end position="303"/>
    </location>
</feature>
<dbReference type="InterPro" id="IPR036034">
    <property type="entry name" value="PDZ_sf"/>
</dbReference>
<feature type="region of interest" description="Disordered" evidence="1">
    <location>
        <begin position="734"/>
        <end position="776"/>
    </location>
</feature>
<gene>
    <name evidence="3" type="ORF">ECPE_LOCUS2089</name>
</gene>
<dbReference type="WBParaSite" id="ECPE_0000208901-mRNA-1">
    <property type="protein sequence ID" value="ECPE_0000208901-mRNA-1"/>
    <property type="gene ID" value="ECPE_0000208901"/>
</dbReference>
<feature type="region of interest" description="Disordered" evidence="1">
    <location>
        <begin position="1"/>
        <end position="75"/>
    </location>
</feature>
<dbReference type="Proteomes" id="UP000272942">
    <property type="component" value="Unassembled WGS sequence"/>
</dbReference>
<feature type="compositionally biased region" description="Basic and acidic residues" evidence="1">
    <location>
        <begin position="282"/>
        <end position="291"/>
    </location>
</feature>